<dbReference type="Pfam" id="PF08264">
    <property type="entry name" value="Anticodon_1"/>
    <property type="match status" value="1"/>
</dbReference>
<feature type="short sequence motif" description="'KMSKS' region" evidence="10">
    <location>
        <begin position="614"/>
        <end position="618"/>
    </location>
</feature>
<dbReference type="GO" id="GO:0005829">
    <property type="term" value="C:cytosol"/>
    <property type="evidence" value="ECO:0007669"/>
    <property type="project" value="TreeGrafter"/>
</dbReference>
<feature type="binding site" evidence="10">
    <location>
        <position position="903"/>
    </location>
    <ligand>
        <name>Zn(2+)</name>
        <dbReference type="ChEBI" id="CHEBI:29105"/>
    </ligand>
</feature>
<dbReference type="InterPro" id="IPR050081">
    <property type="entry name" value="Ile-tRNA_ligase"/>
</dbReference>
<protein>
    <recommendedName>
        <fullName evidence="10">Isoleucine--tRNA ligase</fullName>
        <ecNumber evidence="10">6.1.1.5</ecNumber>
    </recommendedName>
    <alternativeName>
        <fullName evidence="10">Isoleucyl-tRNA synthetase</fullName>
        <shortName evidence="10">IleRS</shortName>
    </alternativeName>
</protein>
<dbReference type="GO" id="GO:0008270">
    <property type="term" value="F:zinc ion binding"/>
    <property type="evidence" value="ECO:0007669"/>
    <property type="project" value="UniProtKB-UniRule"/>
</dbReference>
<keyword evidence="5 10" id="KW-0067">ATP-binding</keyword>
<comment type="function">
    <text evidence="8 10">Catalyzes the attachment of isoleucine to tRNA(Ile). As IleRS can inadvertently accommodate and process structurally similar amino acids such as valine, to avoid such errors it has two additional distinct tRNA(Ile)-dependent editing activities. One activity is designated as 'pretransfer' editing and involves the hydrolysis of activated Val-AMP. The other activity is designated 'posttransfer' editing and involves deacylation of mischarged Val-tRNA(Ile).</text>
</comment>
<dbReference type="Gene3D" id="1.10.10.830">
    <property type="entry name" value="Ile-tRNA synthetase CP2 domain-like"/>
    <property type="match status" value="1"/>
</dbReference>
<dbReference type="InterPro" id="IPR033708">
    <property type="entry name" value="Anticodon_Ile_BEm"/>
</dbReference>
<feature type="binding site" evidence="10">
    <location>
        <position position="617"/>
    </location>
    <ligand>
        <name>ATP</name>
        <dbReference type="ChEBI" id="CHEBI:30616"/>
    </ligand>
</feature>
<keyword evidence="4 10" id="KW-0547">Nucleotide-binding</keyword>
<evidence type="ECO:0000256" key="4">
    <source>
        <dbReference type="ARBA" id="ARBA00022741"/>
    </source>
</evidence>
<dbReference type="SUPFAM" id="SSF50677">
    <property type="entry name" value="ValRS/IleRS/LeuRS editing domain"/>
    <property type="match status" value="1"/>
</dbReference>
<accession>A0A832I110</accession>
<evidence type="ECO:0000313" key="13">
    <source>
        <dbReference type="EMBL" id="HGZ43124.1"/>
    </source>
</evidence>
<comment type="caution">
    <text evidence="13">The sequence shown here is derived from an EMBL/GenBank/DDBJ whole genome shotgun (WGS) entry which is preliminary data.</text>
</comment>
<evidence type="ECO:0000256" key="9">
    <source>
        <dbReference type="ARBA" id="ARBA00048359"/>
    </source>
</evidence>
<feature type="binding site" evidence="10">
    <location>
        <position position="919"/>
    </location>
    <ligand>
        <name>Zn(2+)</name>
        <dbReference type="ChEBI" id="CHEBI:29105"/>
    </ligand>
</feature>
<gene>
    <name evidence="10" type="primary">ileS</name>
    <name evidence="13" type="ORF">ENR23_06815</name>
</gene>
<dbReference type="PROSITE" id="PS00178">
    <property type="entry name" value="AA_TRNA_LIGASE_I"/>
    <property type="match status" value="1"/>
</dbReference>
<dbReference type="EMBL" id="DSQF01000012">
    <property type="protein sequence ID" value="HGZ43124.1"/>
    <property type="molecule type" value="Genomic_DNA"/>
</dbReference>
<sequence>MAGYRDTLNLPKTDFPMKADLLQREPERIAWWEAQGFHARLREERRGAPVWLLHDGPPYSNGHLHMGTAANKIWKDAAVRQASLRGFDAPFVPGWDNHGMPIETQVSREFRQQGRQPDRLTLRRRCREYAAEWIEIQKREFQRLGVWGDWHRPYLTMASDFEAAIVETFAELAARGFIQRGMRSIHWCPTDRTALAEAEIEYQDDPSPSIHVAFPLRRDPRGVLAGHPGVQAVAWTTTPWTLPANLGLMVDPAAEYVVVRAGERRLLLAAARLAAFAEETGLPSPTELARLRGADLVDVVFEGPWGGDSRVVDGTPFVSMADGTGLVHTAPGHGKEDFLVGQRSGLGIACPVDEAGRFTAGAEPFVGRSVLDVNDDIVDWLRDRGRLLAARTFTHSYPHCWRCRQPVIFRATEQWFMIIDHDGHRERALETIESAVTWDPPASQNRIRESVRNRPDWCLSRQRSWGVGIPAVYCGNCEHAALDPGVVRRAAALTRELGSDAWFELPVERFLPEGFACPACGAAGPFRKETDILDVWFDSGSTHRAVQSTHPELAAAWPRALAGEDGQCVVYFEGPDQHRGWFNSSLMVGVGVAGRAPFTHVMTHGWVLDAQGRAMHKSVGNVVLPEDVVKRYGAEIIRWWALATDWRTDVRVGDEILQRVAEAYRKVRNTFRFLLGNLHEFDPARHALADADLTRVDRAFAGHLAERIARIRAEWEGLQFHRALDAVLQLCTVDLSAVFLDVSKDRLYTLAPGDPARRSAQTVLWRALHDLAVAVSPALVFTAEEVWQHHPGLLAEAPSVHLVRWAAPQVAPEAGAEWARLLALRDTVNATLEPLRAAKVVNTTAEADVALALPAAERAWAAGYGEELAGFLMVARVTFEDAPPGAAPAARATRTTWEKCDRCWTYRADIAAAGDGRLCGRCRTVLGAAVAGA</sequence>
<name>A0A832I110_UNCEI</name>
<keyword evidence="2 10" id="KW-0963">Cytoplasm</keyword>
<dbReference type="PANTHER" id="PTHR42765">
    <property type="entry name" value="SOLEUCYL-TRNA SYNTHETASE"/>
    <property type="match status" value="1"/>
</dbReference>
<dbReference type="HAMAP" id="MF_02002">
    <property type="entry name" value="Ile_tRNA_synth_type1"/>
    <property type="match status" value="1"/>
</dbReference>
<dbReference type="Gene3D" id="3.90.740.10">
    <property type="entry name" value="Valyl/Leucyl/Isoleucyl-tRNA synthetase, editing domain"/>
    <property type="match status" value="1"/>
</dbReference>
<dbReference type="PANTHER" id="PTHR42765:SF1">
    <property type="entry name" value="ISOLEUCINE--TRNA LIGASE, MITOCHONDRIAL"/>
    <property type="match status" value="1"/>
</dbReference>
<evidence type="ECO:0000256" key="8">
    <source>
        <dbReference type="ARBA" id="ARBA00025217"/>
    </source>
</evidence>
<dbReference type="InterPro" id="IPR014729">
    <property type="entry name" value="Rossmann-like_a/b/a_fold"/>
</dbReference>
<evidence type="ECO:0000256" key="5">
    <source>
        <dbReference type="ARBA" id="ARBA00022840"/>
    </source>
</evidence>
<comment type="similarity">
    <text evidence="1 10">Belongs to the class-I aminoacyl-tRNA synthetase family. IleS type 1 subfamily.</text>
</comment>
<evidence type="ECO:0000259" key="11">
    <source>
        <dbReference type="Pfam" id="PF00133"/>
    </source>
</evidence>
<dbReference type="InterPro" id="IPR009008">
    <property type="entry name" value="Val/Leu/Ile-tRNA-synth_edit"/>
</dbReference>
<dbReference type="SUPFAM" id="SSF47323">
    <property type="entry name" value="Anticodon-binding domain of a subclass of class I aminoacyl-tRNA synthetases"/>
    <property type="match status" value="1"/>
</dbReference>
<evidence type="ECO:0000256" key="7">
    <source>
        <dbReference type="ARBA" id="ARBA00023146"/>
    </source>
</evidence>
<keyword evidence="3 10" id="KW-0436">Ligase</keyword>
<comment type="subunit">
    <text evidence="10">Monomer.</text>
</comment>
<dbReference type="InterPro" id="IPR001412">
    <property type="entry name" value="aa-tRNA-synth_I_CS"/>
</dbReference>
<evidence type="ECO:0000256" key="1">
    <source>
        <dbReference type="ARBA" id="ARBA00006887"/>
    </source>
</evidence>
<evidence type="ECO:0000256" key="10">
    <source>
        <dbReference type="HAMAP-Rule" id="MF_02002"/>
    </source>
</evidence>
<keyword evidence="10" id="KW-0862">Zinc</keyword>
<dbReference type="InterPro" id="IPR002300">
    <property type="entry name" value="aa-tRNA-synth_Ia"/>
</dbReference>
<evidence type="ECO:0000259" key="12">
    <source>
        <dbReference type="Pfam" id="PF08264"/>
    </source>
</evidence>
<dbReference type="NCBIfam" id="TIGR00392">
    <property type="entry name" value="ileS"/>
    <property type="match status" value="1"/>
</dbReference>
<dbReference type="GO" id="GO:0005524">
    <property type="term" value="F:ATP binding"/>
    <property type="evidence" value="ECO:0007669"/>
    <property type="project" value="UniProtKB-UniRule"/>
</dbReference>
<dbReference type="EC" id="6.1.1.5" evidence="10"/>
<feature type="binding site" evidence="10">
    <location>
        <position position="922"/>
    </location>
    <ligand>
        <name>Zn(2+)</name>
        <dbReference type="ChEBI" id="CHEBI:29105"/>
    </ligand>
</feature>
<dbReference type="InterPro" id="IPR002301">
    <property type="entry name" value="Ile-tRNA-ligase"/>
</dbReference>
<dbReference type="PRINTS" id="PR00984">
    <property type="entry name" value="TRNASYNTHILE"/>
</dbReference>
<proteinExistence type="inferred from homology"/>
<comment type="catalytic activity">
    <reaction evidence="9 10">
        <text>tRNA(Ile) + L-isoleucine + ATP = L-isoleucyl-tRNA(Ile) + AMP + diphosphate</text>
        <dbReference type="Rhea" id="RHEA:11060"/>
        <dbReference type="Rhea" id="RHEA-COMP:9666"/>
        <dbReference type="Rhea" id="RHEA-COMP:9695"/>
        <dbReference type="ChEBI" id="CHEBI:30616"/>
        <dbReference type="ChEBI" id="CHEBI:33019"/>
        <dbReference type="ChEBI" id="CHEBI:58045"/>
        <dbReference type="ChEBI" id="CHEBI:78442"/>
        <dbReference type="ChEBI" id="CHEBI:78528"/>
        <dbReference type="ChEBI" id="CHEBI:456215"/>
        <dbReference type="EC" id="6.1.1.5"/>
    </reaction>
</comment>
<dbReference type="GO" id="GO:0004822">
    <property type="term" value="F:isoleucine-tRNA ligase activity"/>
    <property type="evidence" value="ECO:0007669"/>
    <property type="project" value="UniProtKB-UniRule"/>
</dbReference>
<dbReference type="CDD" id="cd07960">
    <property type="entry name" value="Anticodon_Ia_Ile_BEm"/>
    <property type="match status" value="1"/>
</dbReference>
<organism evidence="13">
    <name type="scientific">Eiseniibacteriota bacterium</name>
    <dbReference type="NCBI Taxonomy" id="2212470"/>
    <lineage>
        <taxon>Bacteria</taxon>
        <taxon>Candidatus Eiseniibacteriota</taxon>
    </lineage>
</organism>
<dbReference type="InterPro" id="IPR013155">
    <property type="entry name" value="M/V/L/I-tRNA-synth_anticd-bd"/>
</dbReference>
<feature type="domain" description="Aminoacyl-tRNA synthetase class Ia" evidence="11">
    <location>
        <begin position="29"/>
        <end position="651"/>
    </location>
</feature>
<dbReference type="SUPFAM" id="SSF52374">
    <property type="entry name" value="Nucleotidylyl transferase"/>
    <property type="match status" value="1"/>
</dbReference>
<dbReference type="Gene3D" id="3.40.50.620">
    <property type="entry name" value="HUPs"/>
    <property type="match status" value="2"/>
</dbReference>
<comment type="cofactor">
    <cofactor evidence="10">
        <name>Zn(2+)</name>
        <dbReference type="ChEBI" id="CHEBI:29105"/>
    </cofactor>
    <text evidence="10">Binds 1 zinc ion per subunit.</text>
</comment>
<feature type="binding site" evidence="10">
    <location>
        <position position="573"/>
    </location>
    <ligand>
        <name>L-isoleucyl-5'-AMP</name>
        <dbReference type="ChEBI" id="CHEBI:178002"/>
    </ligand>
</feature>
<keyword evidence="10" id="KW-0479">Metal-binding</keyword>
<keyword evidence="6 10" id="KW-0648">Protein biosynthesis</keyword>
<feature type="domain" description="Methionyl/Valyl/Leucyl/Isoleucyl-tRNA synthetase anticodon-binding" evidence="12">
    <location>
        <begin position="697"/>
        <end position="850"/>
    </location>
</feature>
<dbReference type="Pfam" id="PF00133">
    <property type="entry name" value="tRNA-synt_1"/>
    <property type="match status" value="1"/>
</dbReference>
<evidence type="ECO:0000256" key="2">
    <source>
        <dbReference type="ARBA" id="ARBA00022490"/>
    </source>
</evidence>
<reference evidence="13" key="1">
    <citation type="journal article" date="2020" name="mSystems">
        <title>Genome- and Community-Level Interaction Insights into Carbon Utilization and Element Cycling Functions of Hydrothermarchaeota in Hydrothermal Sediment.</title>
        <authorList>
            <person name="Zhou Z."/>
            <person name="Liu Y."/>
            <person name="Xu W."/>
            <person name="Pan J."/>
            <person name="Luo Z.H."/>
            <person name="Li M."/>
        </authorList>
    </citation>
    <scope>NUCLEOTIDE SEQUENCE [LARGE SCALE GENOMIC DNA]</scope>
    <source>
        <strain evidence="13">SpSt-381</strain>
    </source>
</reference>
<dbReference type="GO" id="GO:0000049">
    <property type="term" value="F:tRNA binding"/>
    <property type="evidence" value="ECO:0007669"/>
    <property type="project" value="InterPro"/>
</dbReference>
<keyword evidence="7 10" id="KW-0030">Aminoacyl-tRNA synthetase</keyword>
<evidence type="ECO:0000256" key="6">
    <source>
        <dbReference type="ARBA" id="ARBA00022917"/>
    </source>
</evidence>
<evidence type="ECO:0000256" key="3">
    <source>
        <dbReference type="ARBA" id="ARBA00022598"/>
    </source>
</evidence>
<dbReference type="InterPro" id="IPR023585">
    <property type="entry name" value="Ile-tRNA-ligase_type1"/>
</dbReference>
<dbReference type="GO" id="GO:0002161">
    <property type="term" value="F:aminoacyl-tRNA deacylase activity"/>
    <property type="evidence" value="ECO:0007669"/>
    <property type="project" value="InterPro"/>
</dbReference>
<comment type="subcellular location">
    <subcellularLocation>
        <location evidence="10">Cytoplasm</location>
    </subcellularLocation>
</comment>
<dbReference type="InterPro" id="IPR009080">
    <property type="entry name" value="tRNAsynth_Ia_anticodon-bd"/>
</dbReference>
<dbReference type="Gene3D" id="1.10.730.20">
    <property type="match status" value="1"/>
</dbReference>
<feature type="short sequence motif" description="'HIGH' region" evidence="10">
    <location>
        <begin position="58"/>
        <end position="68"/>
    </location>
</feature>
<feature type="binding site" evidence="10">
    <location>
        <position position="900"/>
    </location>
    <ligand>
        <name>Zn(2+)</name>
        <dbReference type="ChEBI" id="CHEBI:29105"/>
    </ligand>
</feature>
<dbReference type="GO" id="GO:0006428">
    <property type="term" value="P:isoleucyl-tRNA aminoacylation"/>
    <property type="evidence" value="ECO:0007669"/>
    <property type="project" value="UniProtKB-UniRule"/>
</dbReference>
<dbReference type="AlphaFoldDB" id="A0A832I110"/>
<comment type="domain">
    <text evidence="10">IleRS has two distinct active sites: one for aminoacylation and one for editing. The misactivated valine is translocated from the active site to the editing site, which sterically excludes the correctly activated isoleucine. The single editing site contains two valyl binding pockets, one specific for each substrate (Val-AMP or Val-tRNA(Ile)).</text>
</comment>